<feature type="transmembrane region" description="Helical" evidence="2">
    <location>
        <begin position="69"/>
        <end position="93"/>
    </location>
</feature>
<dbReference type="VEuPathDB" id="VectorBase:BGLAX_033019"/>
<feature type="transmembrane region" description="Helical" evidence="2">
    <location>
        <begin position="12"/>
        <end position="34"/>
    </location>
</feature>
<name>A0A2C9LSN6_BIOGL</name>
<sequence>MAQYLCLLISASFMFSLAFIALLMGILLPGWYYAENRRSVHFSTNWYTGPSSDADATEDDQQYNRCVKAIYGTLLASMTLTSLCVISSLLMLWADMFGHVHKWMTVLPNITALHAIFAGLLAYVACTLLFVLIYKMELAPGDNKTRLLPSYCFYIVAAAACLLLFGGCCHRCVKFSTKVDCLEKEVSTKAKTSDSPQGFQAPQNTRMNPSGSNASKTKTPWSIFVSSTSTQTSSVGDMKKAAEA</sequence>
<protein>
    <recommendedName>
        <fullName evidence="5">MARVEL domain-containing protein</fullName>
    </recommendedName>
</protein>
<dbReference type="VEuPathDB" id="VectorBase:BGLB034549"/>
<feature type="region of interest" description="Disordered" evidence="1">
    <location>
        <begin position="192"/>
        <end position="221"/>
    </location>
</feature>
<evidence type="ECO:0000256" key="2">
    <source>
        <dbReference type="SAM" id="Phobius"/>
    </source>
</evidence>
<dbReference type="OrthoDB" id="10319219at2759"/>
<evidence type="ECO:0000256" key="1">
    <source>
        <dbReference type="SAM" id="MobiDB-lite"/>
    </source>
</evidence>
<feature type="transmembrane region" description="Helical" evidence="2">
    <location>
        <begin position="113"/>
        <end position="134"/>
    </location>
</feature>
<organism evidence="3 4">
    <name type="scientific">Biomphalaria glabrata</name>
    <name type="common">Bloodfluke planorb</name>
    <name type="synonym">Freshwater snail</name>
    <dbReference type="NCBI Taxonomy" id="6526"/>
    <lineage>
        <taxon>Eukaryota</taxon>
        <taxon>Metazoa</taxon>
        <taxon>Spiralia</taxon>
        <taxon>Lophotrochozoa</taxon>
        <taxon>Mollusca</taxon>
        <taxon>Gastropoda</taxon>
        <taxon>Heterobranchia</taxon>
        <taxon>Euthyneura</taxon>
        <taxon>Panpulmonata</taxon>
        <taxon>Hygrophila</taxon>
        <taxon>Lymnaeoidea</taxon>
        <taxon>Planorbidae</taxon>
        <taxon>Biomphalaria</taxon>
    </lineage>
</organism>
<dbReference type="KEGG" id="bgt:106078995"/>
<dbReference type="AlphaFoldDB" id="A0A2C9LSN6"/>
<keyword evidence="2" id="KW-0472">Membrane</keyword>
<accession>A0A2C9LSN6</accession>
<keyword evidence="2" id="KW-0812">Transmembrane</keyword>
<dbReference type="RefSeq" id="XP_013095550.2">
    <property type="nucleotide sequence ID" value="XM_013240096.2"/>
</dbReference>
<evidence type="ECO:0000313" key="3">
    <source>
        <dbReference type="EnsemblMetazoa" id="BGLB034549-PA"/>
    </source>
</evidence>
<reference evidence="3" key="1">
    <citation type="submission" date="2020-05" db="UniProtKB">
        <authorList>
            <consortium name="EnsemblMetazoa"/>
        </authorList>
    </citation>
    <scope>IDENTIFICATION</scope>
    <source>
        <strain evidence="3">BB02</strain>
    </source>
</reference>
<keyword evidence="2" id="KW-1133">Transmembrane helix</keyword>
<proteinExistence type="predicted"/>
<dbReference type="EnsemblMetazoa" id="BGLB034549-RA">
    <property type="protein sequence ID" value="BGLB034549-PA"/>
    <property type="gene ID" value="BGLB034549"/>
</dbReference>
<feature type="transmembrane region" description="Helical" evidence="2">
    <location>
        <begin position="146"/>
        <end position="166"/>
    </location>
</feature>
<feature type="compositionally biased region" description="Polar residues" evidence="1">
    <location>
        <begin position="193"/>
        <end position="220"/>
    </location>
</feature>
<evidence type="ECO:0000313" key="4">
    <source>
        <dbReference type="Proteomes" id="UP000076420"/>
    </source>
</evidence>
<dbReference type="Proteomes" id="UP000076420">
    <property type="component" value="Unassembled WGS sequence"/>
</dbReference>
<gene>
    <name evidence="3" type="primary">106078995</name>
</gene>
<evidence type="ECO:0008006" key="5">
    <source>
        <dbReference type="Google" id="ProtNLM"/>
    </source>
</evidence>